<evidence type="ECO:0000259" key="2">
    <source>
        <dbReference type="PROSITE" id="PS50943"/>
    </source>
</evidence>
<evidence type="ECO:0000256" key="1">
    <source>
        <dbReference type="ARBA" id="ARBA00007227"/>
    </source>
</evidence>
<protein>
    <recommendedName>
        <fullName evidence="2">HTH cro/C1-type domain-containing protein</fullName>
    </recommendedName>
</protein>
<evidence type="ECO:0000313" key="3">
    <source>
        <dbReference type="EMBL" id="OBX61764.1"/>
    </source>
</evidence>
<accession>A0AA91J8L6</accession>
<reference evidence="3" key="1">
    <citation type="submission" date="2016-06" db="EMBL/GenBank/DDBJ databases">
        <title>Draft genome of Moraxella osloensis CCUG 67237.</title>
        <authorList>
            <person name="Salva-Serra F."/>
            <person name="Engstrom-Jakobsson H."/>
            <person name="Thorell K."/>
            <person name="Gonzales-Siles L."/>
            <person name="Karlsson R."/>
            <person name="Boulund F."/>
            <person name="Engstrand L."/>
            <person name="Kristiansson E."/>
            <person name="Moore E."/>
        </authorList>
    </citation>
    <scope>NUCLEOTIDE SEQUENCE [LARGE SCALE GENOMIC DNA]</scope>
    <source>
        <strain evidence="3">CCUG 67237</strain>
    </source>
</reference>
<dbReference type="EMBL" id="LZMT01000036">
    <property type="protein sequence ID" value="OBX61764.1"/>
    <property type="molecule type" value="Genomic_DNA"/>
</dbReference>
<dbReference type="SMART" id="SM00530">
    <property type="entry name" value="HTH_XRE"/>
    <property type="match status" value="1"/>
</dbReference>
<dbReference type="AlphaFoldDB" id="A0AA91J8L6"/>
<feature type="domain" description="HTH cro/C1-type" evidence="2">
    <location>
        <begin position="10"/>
        <end position="66"/>
    </location>
</feature>
<dbReference type="CDD" id="cd00093">
    <property type="entry name" value="HTH_XRE"/>
    <property type="match status" value="1"/>
</dbReference>
<gene>
    <name evidence="3" type="ORF">A9299_11490</name>
</gene>
<dbReference type="InterPro" id="IPR010982">
    <property type="entry name" value="Lambda_DNA-bd_dom_sf"/>
</dbReference>
<dbReference type="InterPro" id="IPR010359">
    <property type="entry name" value="IrrE_HExxH"/>
</dbReference>
<dbReference type="PROSITE" id="PS50943">
    <property type="entry name" value="HTH_CROC1"/>
    <property type="match status" value="1"/>
</dbReference>
<dbReference type="InterPro" id="IPR052345">
    <property type="entry name" value="Rad_response_metalloprotease"/>
</dbReference>
<dbReference type="PANTHER" id="PTHR43236">
    <property type="entry name" value="ANTITOXIN HIGA1"/>
    <property type="match status" value="1"/>
</dbReference>
<dbReference type="PANTHER" id="PTHR43236:SF1">
    <property type="entry name" value="BLL7220 PROTEIN"/>
    <property type="match status" value="1"/>
</dbReference>
<dbReference type="InterPro" id="IPR001387">
    <property type="entry name" value="Cro/C1-type_HTH"/>
</dbReference>
<name>A0AA91J8L6_FAUOS</name>
<organism evidence="3">
    <name type="scientific">Faucicola osloensis</name>
    <name type="common">Moraxella osloensis</name>
    <dbReference type="NCBI Taxonomy" id="34062"/>
    <lineage>
        <taxon>Bacteria</taxon>
        <taxon>Pseudomonadati</taxon>
        <taxon>Pseudomonadota</taxon>
        <taxon>Gammaproteobacteria</taxon>
        <taxon>Moraxellales</taxon>
        <taxon>Moraxellaceae</taxon>
        <taxon>Faucicola</taxon>
    </lineage>
</organism>
<dbReference type="GO" id="GO:0003677">
    <property type="term" value="F:DNA binding"/>
    <property type="evidence" value="ECO:0007669"/>
    <property type="project" value="InterPro"/>
</dbReference>
<comment type="caution">
    <text evidence="3">The sequence shown here is derived from an EMBL/GenBank/DDBJ whole genome shotgun (WGS) entry which is preliminary data.</text>
</comment>
<comment type="similarity">
    <text evidence="1">Belongs to the short-chain fatty acyl-CoA assimilation regulator (ScfR) family.</text>
</comment>
<dbReference type="SUPFAM" id="SSF47413">
    <property type="entry name" value="lambda repressor-like DNA-binding domains"/>
    <property type="match status" value="1"/>
</dbReference>
<dbReference type="Gene3D" id="1.10.260.40">
    <property type="entry name" value="lambda repressor-like DNA-binding domains"/>
    <property type="match status" value="1"/>
</dbReference>
<sequence length="352" mass="39943">MDELFNPERLKIARLRRKMSYKTLAELSGLTTKTLSKYENDGIKNPPTSESMAKIAKVLQYPVSFFYQDEIDSLSTETVSFRALSKMTAAQRDAAISAGRLSFVIEAFIQKHFDLPQPDLPDLRNIESEMAAEAVREHWGLGNKSIKNLVHLLESKGVRVFSLSENTLDVDAFSFWKNDIPYIFLNNKKSAEHSRFDAAHELGHLVLHKHASPFDSDEPNSSRSAEQEADDFASAFLMPASSVHAVSFDFLSLETIIEMKKFWAVSVLALIVRLKNLKLLTEWQYRRLMQEASINGFRKKEPFSVQKEKSMVFEKILPMLAEDGVNVKTMANQLHLPLDEVTNLVFLPSLVA</sequence>
<proteinExistence type="inferred from homology"/>
<dbReference type="Gene3D" id="1.10.10.2910">
    <property type="match status" value="1"/>
</dbReference>
<dbReference type="Pfam" id="PF06114">
    <property type="entry name" value="Peptidase_M78"/>
    <property type="match status" value="1"/>
</dbReference>
<dbReference type="Pfam" id="PF01381">
    <property type="entry name" value="HTH_3"/>
    <property type="match status" value="1"/>
</dbReference>